<comment type="catalytic activity">
    <reaction evidence="1">
        <text>ATP + protein L-histidine = ADP + protein N-phospho-L-histidine.</text>
        <dbReference type="EC" id="2.7.13.3"/>
    </reaction>
</comment>
<keyword evidence="20" id="KW-1185">Reference proteome</keyword>
<proteinExistence type="predicted"/>
<dbReference type="InterPro" id="IPR035965">
    <property type="entry name" value="PAS-like_dom_sf"/>
</dbReference>
<dbReference type="PANTHER" id="PTHR41523:SF7">
    <property type="entry name" value="HISTIDINE KINASE"/>
    <property type="match status" value="1"/>
</dbReference>
<keyword evidence="13" id="KW-0067">ATP-binding</keyword>
<keyword evidence="10" id="KW-0677">Repeat</keyword>
<gene>
    <name evidence="19" type="ORF">BSQ44_24540</name>
</gene>
<dbReference type="Gene3D" id="2.10.70.100">
    <property type="match status" value="2"/>
</dbReference>
<dbReference type="InterPro" id="IPR036890">
    <property type="entry name" value="HATPase_C_sf"/>
</dbReference>
<keyword evidence="11" id="KW-0547">Nucleotide-binding</keyword>
<keyword evidence="8" id="KW-0288">FMN</keyword>
<dbReference type="Pfam" id="PF08447">
    <property type="entry name" value="PAS_3"/>
    <property type="match status" value="1"/>
</dbReference>
<evidence type="ECO:0000313" key="20">
    <source>
        <dbReference type="Proteomes" id="UP000182840"/>
    </source>
</evidence>
<dbReference type="RefSeq" id="WP_072607640.1">
    <property type="nucleotide sequence ID" value="NZ_CP018171.1"/>
</dbReference>
<evidence type="ECO:0000256" key="1">
    <source>
        <dbReference type="ARBA" id="ARBA00000085"/>
    </source>
</evidence>
<evidence type="ECO:0000256" key="4">
    <source>
        <dbReference type="ARBA" id="ARBA00022543"/>
    </source>
</evidence>
<dbReference type="EC" id="2.7.13.3" evidence="2"/>
<accession>A0A1L3SXW5</accession>
<evidence type="ECO:0000256" key="6">
    <source>
        <dbReference type="ARBA" id="ARBA00022606"/>
    </source>
</evidence>
<evidence type="ECO:0000256" key="8">
    <source>
        <dbReference type="ARBA" id="ARBA00022643"/>
    </source>
</evidence>
<dbReference type="Gene3D" id="3.30.450.20">
    <property type="entry name" value="PAS domain"/>
    <property type="match status" value="2"/>
</dbReference>
<dbReference type="SMART" id="SM00911">
    <property type="entry name" value="HWE_HK"/>
    <property type="match status" value="1"/>
</dbReference>
<feature type="domain" description="PAC" evidence="18">
    <location>
        <begin position="224"/>
        <end position="276"/>
    </location>
</feature>
<evidence type="ECO:0000313" key="19">
    <source>
        <dbReference type="EMBL" id="APH74184.1"/>
    </source>
</evidence>
<reference evidence="20" key="1">
    <citation type="submission" date="2016-11" db="EMBL/GenBank/DDBJ databases">
        <title>Mesorhizobium oceanicum sp. nov., isolated from deep seawater in South China Sea.</title>
        <authorList>
            <person name="Fu G.-Y."/>
        </authorList>
    </citation>
    <scope>NUCLEOTIDE SEQUENCE [LARGE SCALE GENOMIC DNA]</scope>
    <source>
        <strain evidence="20">B7</strain>
    </source>
</reference>
<evidence type="ECO:0000256" key="15">
    <source>
        <dbReference type="ARBA" id="ARBA00023026"/>
    </source>
</evidence>
<dbReference type="GO" id="GO:0009881">
    <property type="term" value="F:photoreceptor activity"/>
    <property type="evidence" value="ECO:0007669"/>
    <property type="project" value="UniProtKB-KW"/>
</dbReference>
<dbReference type="PROSITE" id="PS50113">
    <property type="entry name" value="PAC"/>
    <property type="match status" value="2"/>
</dbReference>
<sequence length="468" mass="52848">MKIQGLPDNGAVDRELHHKFAVAIRAAQLGIWEWDLRTDEFSYSDRAKEIFGFHTDEVVTRQRIIEVLHPDDHRVAREQAASSLDPSLKQRTPYRYRIFRAGSRELRWIHAFGEPIFEVLEGKHVAVRFIGTLQDITDEVQAHERLADQEARLRLAIEASGIAIWEVNLADQTITHSPELNRLCGFPPDARPTLEEFRSRYAPGERERMEQLGAEARLRGETKLDTEIHHLWPDGTEKWLSLKAQIPPGESGYGGRVIGVLMDITEQKRQEEYQKLLLTELNHRIKNSFAVTQSVINQTLRGTDVPSETRAKLSARLQAMADAHEIMTGGAWESAALMTVLNRSLETFGECGSGRIIVQAEDIELSPRATLSFSLVLHELLTNAVKYGSLSNSTGTIHVKISHESLNLLRFTWIEKGGPRTAGTAHEGFGTRLIERVFGSEFEATIRRTLDPEGLSFIMEVPLSRLQP</sequence>
<dbReference type="AlphaFoldDB" id="A0A1L3SXW5"/>
<evidence type="ECO:0000259" key="17">
    <source>
        <dbReference type="PROSITE" id="PS50112"/>
    </source>
</evidence>
<dbReference type="GO" id="GO:0005524">
    <property type="term" value="F:ATP binding"/>
    <property type="evidence" value="ECO:0007669"/>
    <property type="project" value="UniProtKB-KW"/>
</dbReference>
<dbReference type="InterPro" id="IPR000014">
    <property type="entry name" value="PAS"/>
</dbReference>
<dbReference type="InterPro" id="IPR000700">
    <property type="entry name" value="PAS-assoc_C"/>
</dbReference>
<dbReference type="KEGG" id="meso:BSQ44_24540"/>
<evidence type="ECO:0000256" key="12">
    <source>
        <dbReference type="ARBA" id="ARBA00022777"/>
    </source>
</evidence>
<keyword evidence="14" id="KW-0157">Chromophore</keyword>
<keyword evidence="6" id="KW-0716">Sensory transduction</keyword>
<evidence type="ECO:0000259" key="18">
    <source>
        <dbReference type="PROSITE" id="PS50113"/>
    </source>
</evidence>
<keyword evidence="16" id="KW-0675">Receptor</keyword>
<dbReference type="EMBL" id="CP018171">
    <property type="protein sequence ID" value="APH74184.1"/>
    <property type="molecule type" value="Genomic_DNA"/>
</dbReference>
<dbReference type="GO" id="GO:0004673">
    <property type="term" value="F:protein histidine kinase activity"/>
    <property type="evidence" value="ECO:0007669"/>
    <property type="project" value="UniProtKB-EC"/>
</dbReference>
<keyword evidence="15" id="KW-0843">Virulence</keyword>
<feature type="domain" description="PAS" evidence="17">
    <location>
        <begin position="16"/>
        <end position="91"/>
    </location>
</feature>
<evidence type="ECO:0000256" key="13">
    <source>
        <dbReference type="ARBA" id="ARBA00022840"/>
    </source>
</evidence>
<feature type="domain" description="PAC" evidence="18">
    <location>
        <begin position="92"/>
        <end position="148"/>
    </location>
</feature>
<evidence type="ECO:0000256" key="5">
    <source>
        <dbReference type="ARBA" id="ARBA00022553"/>
    </source>
</evidence>
<evidence type="ECO:0000256" key="7">
    <source>
        <dbReference type="ARBA" id="ARBA00022630"/>
    </source>
</evidence>
<name>A0A1L3SXW5_9HYPH</name>
<dbReference type="InterPro" id="IPR011102">
    <property type="entry name" value="Sig_transdc_His_kinase_HWE"/>
</dbReference>
<dbReference type="SUPFAM" id="SSF55785">
    <property type="entry name" value="PYP-like sensor domain (PAS domain)"/>
    <property type="match status" value="2"/>
</dbReference>
<dbReference type="InterPro" id="IPR001610">
    <property type="entry name" value="PAC"/>
</dbReference>
<keyword evidence="4" id="KW-0600">Photoreceptor protein</keyword>
<dbReference type="InterPro" id="IPR013655">
    <property type="entry name" value="PAS_fold_3"/>
</dbReference>
<evidence type="ECO:0000256" key="2">
    <source>
        <dbReference type="ARBA" id="ARBA00012438"/>
    </source>
</evidence>
<evidence type="ECO:0000256" key="10">
    <source>
        <dbReference type="ARBA" id="ARBA00022737"/>
    </source>
</evidence>
<dbReference type="Proteomes" id="UP000182840">
    <property type="component" value="Chromosome"/>
</dbReference>
<protein>
    <recommendedName>
        <fullName evidence="3">Blue-light-activated histidine kinase</fullName>
        <ecNumber evidence="2">2.7.13.3</ecNumber>
    </recommendedName>
</protein>
<evidence type="ECO:0000256" key="11">
    <source>
        <dbReference type="ARBA" id="ARBA00022741"/>
    </source>
</evidence>
<evidence type="ECO:0000256" key="14">
    <source>
        <dbReference type="ARBA" id="ARBA00022991"/>
    </source>
</evidence>
<dbReference type="PANTHER" id="PTHR41523">
    <property type="entry name" value="TWO-COMPONENT SYSTEM SENSOR PROTEIN"/>
    <property type="match status" value="1"/>
</dbReference>
<evidence type="ECO:0000256" key="9">
    <source>
        <dbReference type="ARBA" id="ARBA00022679"/>
    </source>
</evidence>
<dbReference type="SUPFAM" id="SSF55874">
    <property type="entry name" value="ATPase domain of HSP90 chaperone/DNA topoisomerase II/histidine kinase"/>
    <property type="match status" value="1"/>
</dbReference>
<keyword evidence="12" id="KW-0418">Kinase</keyword>
<dbReference type="SMART" id="SM00086">
    <property type="entry name" value="PAC"/>
    <property type="match status" value="2"/>
</dbReference>
<keyword evidence="9" id="KW-0808">Transferase</keyword>
<evidence type="ECO:0000256" key="3">
    <source>
        <dbReference type="ARBA" id="ARBA00021740"/>
    </source>
</evidence>
<dbReference type="PROSITE" id="PS50112">
    <property type="entry name" value="PAS"/>
    <property type="match status" value="1"/>
</dbReference>
<dbReference type="Pfam" id="PF07536">
    <property type="entry name" value="HWE_HK"/>
    <property type="match status" value="1"/>
</dbReference>
<keyword evidence="5" id="KW-0597">Phosphoprotein</keyword>
<keyword evidence="7" id="KW-0285">Flavoprotein</keyword>
<dbReference type="Gene3D" id="3.30.565.10">
    <property type="entry name" value="Histidine kinase-like ATPase, C-terminal domain"/>
    <property type="match status" value="1"/>
</dbReference>
<organism evidence="19 20">
    <name type="scientific">Aquibium oceanicum</name>
    <dbReference type="NCBI Taxonomy" id="1670800"/>
    <lineage>
        <taxon>Bacteria</taxon>
        <taxon>Pseudomonadati</taxon>
        <taxon>Pseudomonadota</taxon>
        <taxon>Alphaproteobacteria</taxon>
        <taxon>Hyphomicrobiales</taxon>
        <taxon>Phyllobacteriaceae</taxon>
        <taxon>Aquibium</taxon>
    </lineage>
</organism>
<evidence type="ECO:0000256" key="16">
    <source>
        <dbReference type="ARBA" id="ARBA00023170"/>
    </source>
</evidence>
<dbReference type="NCBIfam" id="TIGR00229">
    <property type="entry name" value="sensory_box"/>
    <property type="match status" value="2"/>
</dbReference>
<dbReference type="SMART" id="SM00091">
    <property type="entry name" value="PAS"/>
    <property type="match status" value="2"/>
</dbReference>
<dbReference type="CDD" id="cd00130">
    <property type="entry name" value="PAS"/>
    <property type="match status" value="1"/>
</dbReference>
<dbReference type="STRING" id="1670800.BSQ44_24540"/>